<dbReference type="EMBL" id="CP060695">
    <property type="protein sequence ID" value="QNM84576.1"/>
    <property type="molecule type" value="Genomic_DNA"/>
</dbReference>
<keyword evidence="2" id="KW-1185">Reference proteome</keyword>
<dbReference type="RefSeq" id="WP_187481505.1">
    <property type="nucleotide sequence ID" value="NZ_CP060695.1"/>
</dbReference>
<accession>A0A7G9L7H7</accession>
<evidence type="ECO:0000313" key="1">
    <source>
        <dbReference type="EMBL" id="QNM84576.1"/>
    </source>
</evidence>
<reference evidence="1 2" key="1">
    <citation type="submission" date="2020-08" db="EMBL/GenBank/DDBJ databases">
        <title>Polaribacter sp. L12M9 isolated from gut of the Korean scallop.</title>
        <authorList>
            <person name="Jeong Y.S."/>
        </authorList>
    </citation>
    <scope>NUCLEOTIDE SEQUENCE [LARGE SCALE GENOMIC DNA]</scope>
    <source>
        <strain evidence="1 2">L12M9</strain>
    </source>
</reference>
<dbReference type="AlphaFoldDB" id="A0A7G9L7H7"/>
<name>A0A7G9L7H7_9FLAO</name>
<organism evidence="1 2">
    <name type="scientific">Polaribacter pectinis</name>
    <dbReference type="NCBI Taxonomy" id="2738844"/>
    <lineage>
        <taxon>Bacteria</taxon>
        <taxon>Pseudomonadati</taxon>
        <taxon>Bacteroidota</taxon>
        <taxon>Flavobacteriia</taxon>
        <taxon>Flavobacteriales</taxon>
        <taxon>Flavobacteriaceae</taxon>
    </lineage>
</organism>
<protein>
    <submittedName>
        <fullName evidence="1">Uncharacterized protein</fullName>
    </submittedName>
</protein>
<dbReference type="Proteomes" id="UP000515808">
    <property type="component" value="Chromosome"/>
</dbReference>
<gene>
    <name evidence="1" type="ORF">H9W90_10245</name>
</gene>
<sequence>MTHDEIIQPNIKSIYNNLIDSVIKKSQELSLKSTIINRRELVNYLKFEHKVDIKEGIYLKNLLKDSYQKASYSKSIQEALVNNIIENDGKNKVYNPNRVDDNIFCLNVEKPNTELNNFNLITNQNEVIKDIDGIQLINSIINDIDLIKREKTISITGSGKVESYREHAFEIKNGYENLIQTYEYVKDINLNLISDFELTRNRLKLIREDLLKLLIDLFGDSIKTSEPEMFKFSEIVWTDFEDTYPKLELFYNVINDEIELFKDFHSQQMRAISMASKEGFNNFLSSAEKLSKSKGILTNADIKTNAATAATGFLVKSGLAVINSRSQAKKTIAQIELDIEKLKQGMQSDSERIMNDILKLGKLQTEIRDKLTPQLILFTNKVIDIILNKITPYYKKIIKNSEIKNLRDSNSSLIIEKRQIKAELLDKNKQIDYCDYIHSMLTTSIDSQNFEYNYLVSLIPEKPKGLYSIISPSNSKKLYKDTLNDWNTHCKPFEDNYQKLKEDKKNEEKLKIDINTDIVNLELRDKSIENELKLNSDNINAIFKTSSQSKEELKKLLEAVKEVSISSKGVLEVNILTI</sequence>
<dbReference type="KEGG" id="ppec:H9W90_10245"/>
<evidence type="ECO:0000313" key="2">
    <source>
        <dbReference type="Proteomes" id="UP000515808"/>
    </source>
</evidence>
<proteinExistence type="predicted"/>